<protein>
    <submittedName>
        <fullName evidence="1">Uncharacterized protein</fullName>
    </submittedName>
</protein>
<dbReference type="Proteomes" id="UP001302812">
    <property type="component" value="Unassembled WGS sequence"/>
</dbReference>
<name>A0AAN6TH37_9PEZI</name>
<dbReference type="RefSeq" id="XP_064671870.1">
    <property type="nucleotide sequence ID" value="XM_064810179.1"/>
</dbReference>
<dbReference type="GeneID" id="89934304"/>
<evidence type="ECO:0000313" key="2">
    <source>
        <dbReference type="Proteomes" id="UP001302812"/>
    </source>
</evidence>
<reference evidence="1" key="2">
    <citation type="submission" date="2023-05" db="EMBL/GenBank/DDBJ databases">
        <authorList>
            <consortium name="Lawrence Berkeley National Laboratory"/>
            <person name="Steindorff A."/>
            <person name="Hensen N."/>
            <person name="Bonometti L."/>
            <person name="Westerberg I."/>
            <person name="Brannstrom I.O."/>
            <person name="Guillou S."/>
            <person name="Cros-Aarteil S."/>
            <person name="Calhoun S."/>
            <person name="Haridas S."/>
            <person name="Kuo A."/>
            <person name="Mondo S."/>
            <person name="Pangilinan J."/>
            <person name="Riley R."/>
            <person name="Labutti K."/>
            <person name="Andreopoulos B."/>
            <person name="Lipzen A."/>
            <person name="Chen C."/>
            <person name="Yanf M."/>
            <person name="Daum C."/>
            <person name="Ng V."/>
            <person name="Clum A."/>
            <person name="Ohm R."/>
            <person name="Martin F."/>
            <person name="Silar P."/>
            <person name="Natvig D."/>
            <person name="Lalanne C."/>
            <person name="Gautier V."/>
            <person name="Ament-Velasquez S.L."/>
            <person name="Kruys A."/>
            <person name="Hutchinson M.I."/>
            <person name="Powell A.J."/>
            <person name="Barry K."/>
            <person name="Miller A.N."/>
            <person name="Grigoriev I.V."/>
            <person name="Debuchy R."/>
            <person name="Gladieux P."/>
            <person name="Thoren M.H."/>
            <person name="Johannesson H."/>
        </authorList>
    </citation>
    <scope>NUCLEOTIDE SEQUENCE</scope>
    <source>
        <strain evidence="1">CBS 508.74</strain>
    </source>
</reference>
<sequence>MMLADQSSRLRLPCVPGKRFFHGLNVGSAAKLARRRKAGIPLQLIFGTCVKQTSWCDDFCAAVISPHNTTGKGRSTAATKYCSADCGTITAIAAEGALTFLALLIGDLIVVHPDIS</sequence>
<dbReference type="EMBL" id="MU853337">
    <property type="protein sequence ID" value="KAK4114300.1"/>
    <property type="molecule type" value="Genomic_DNA"/>
</dbReference>
<dbReference type="AlphaFoldDB" id="A0AAN6TH37"/>
<organism evidence="1 2">
    <name type="scientific">Canariomyces notabilis</name>
    <dbReference type="NCBI Taxonomy" id="2074819"/>
    <lineage>
        <taxon>Eukaryota</taxon>
        <taxon>Fungi</taxon>
        <taxon>Dikarya</taxon>
        <taxon>Ascomycota</taxon>
        <taxon>Pezizomycotina</taxon>
        <taxon>Sordariomycetes</taxon>
        <taxon>Sordariomycetidae</taxon>
        <taxon>Sordariales</taxon>
        <taxon>Chaetomiaceae</taxon>
        <taxon>Canariomyces</taxon>
    </lineage>
</organism>
<comment type="caution">
    <text evidence="1">The sequence shown here is derived from an EMBL/GenBank/DDBJ whole genome shotgun (WGS) entry which is preliminary data.</text>
</comment>
<accession>A0AAN6TH37</accession>
<keyword evidence="2" id="KW-1185">Reference proteome</keyword>
<evidence type="ECO:0000313" key="1">
    <source>
        <dbReference type="EMBL" id="KAK4114300.1"/>
    </source>
</evidence>
<proteinExistence type="predicted"/>
<reference evidence="1" key="1">
    <citation type="journal article" date="2023" name="Mol. Phylogenet. Evol.">
        <title>Genome-scale phylogeny and comparative genomics of the fungal order Sordariales.</title>
        <authorList>
            <person name="Hensen N."/>
            <person name="Bonometti L."/>
            <person name="Westerberg I."/>
            <person name="Brannstrom I.O."/>
            <person name="Guillou S."/>
            <person name="Cros-Aarteil S."/>
            <person name="Calhoun S."/>
            <person name="Haridas S."/>
            <person name="Kuo A."/>
            <person name="Mondo S."/>
            <person name="Pangilinan J."/>
            <person name="Riley R."/>
            <person name="LaButti K."/>
            <person name="Andreopoulos B."/>
            <person name="Lipzen A."/>
            <person name="Chen C."/>
            <person name="Yan M."/>
            <person name="Daum C."/>
            <person name="Ng V."/>
            <person name="Clum A."/>
            <person name="Steindorff A."/>
            <person name="Ohm R.A."/>
            <person name="Martin F."/>
            <person name="Silar P."/>
            <person name="Natvig D.O."/>
            <person name="Lalanne C."/>
            <person name="Gautier V."/>
            <person name="Ament-Velasquez S.L."/>
            <person name="Kruys A."/>
            <person name="Hutchinson M.I."/>
            <person name="Powell A.J."/>
            <person name="Barry K."/>
            <person name="Miller A.N."/>
            <person name="Grigoriev I.V."/>
            <person name="Debuchy R."/>
            <person name="Gladieux P."/>
            <person name="Hiltunen Thoren M."/>
            <person name="Johannesson H."/>
        </authorList>
    </citation>
    <scope>NUCLEOTIDE SEQUENCE</scope>
    <source>
        <strain evidence="1">CBS 508.74</strain>
    </source>
</reference>
<gene>
    <name evidence="1" type="ORF">N656DRAFT_584197</name>
</gene>